<dbReference type="AlphaFoldDB" id="A0A8H6YBL4"/>
<proteinExistence type="predicted"/>
<dbReference type="EMBL" id="JACAZH010000011">
    <property type="protein sequence ID" value="KAF7355741.1"/>
    <property type="molecule type" value="Genomic_DNA"/>
</dbReference>
<evidence type="ECO:0000313" key="4">
    <source>
        <dbReference type="Proteomes" id="UP000623467"/>
    </source>
</evidence>
<keyword evidence="4" id="KW-1185">Reference proteome</keyword>
<name>A0A8H6YBL4_9AGAR</name>
<accession>A0A8H6YBL4</accession>
<protein>
    <recommendedName>
        <fullName evidence="5">Vacuolar protein sorting-associated protein 13 second N-terminal domain-containing protein</fullName>
    </recommendedName>
</protein>
<gene>
    <name evidence="3" type="ORF">MSAN_01492000</name>
</gene>
<evidence type="ECO:0000313" key="3">
    <source>
        <dbReference type="EMBL" id="KAF7355741.1"/>
    </source>
</evidence>
<sequence>MTALDEVAKIHPFIGVAVMAFKAVWALEEKRRANDKMILSLHMEMKDMMAVLTQLKNVKDAEEVAPDGSTIRGRMQDLTKNLLKSSIWEGKLVKFVGIFTKRRGDFEFALSIHTALGVDAANRAISAVDKTTQEMNAKMDMMMKMFAQFVTPEQREMARLVEQRGGVEACQTNDKVLKELSELEQKSNPAPRQGPTSAKGAAGTNSKSGLEDLKDDLKTDIDEAISQNMKAFDRKFEVQTRQIIDEMSKVVERQGDRIIGAITAGPHDKIVDPDVHEVWKDMGWRGSVKSRYFVMALRDHYQEGGEEAAVKADSRNREDDWALLYLTVSRLQPISEAFDDDASGFVTVNEANTFTAARPLDWSLKKWLSFWAIGWHQSMARYVGKIKDLLAKMFALRLHVLPANRVSVNKYLESIYHDVTTLHSGLNPCFINESLQEKFTSYVDAEEARLRGNLEAVSYDIDALNTLYLVTGQGRIERFLLPLIFLLLERHFQILRACQTKVLHPDELWDAADTLGWAMVAAQERVDLLESTFKQQKVDMKQQFKTFAHGLFQFMHDPHGLWAPKLVLAQEDIEYPYDDSLEAQDIDFAKILNFPLGTDRLDFDAYTPPPRAKKAATRPAPALRALLGTWNGFTYLEPDGTVPSSGMLSFDLSATGSLTFGASAQRANMSEFNIVGECSAQHLDVVNFTFKQTFPTRFSPLYFAGSWDSTAQSLTGTWGDESDPRTHPGVFIFKRMAPESMCFFPPPVIVKENTPKALWQFATAAVMYNVRKGAWSWSFFEQRGQTRRRFIELYIRSTQFGRPLTKSEEEELGLLKKSFTTADSRFYHSIAEDQIRKTTDHDVTCDACKGHIGGSRVSCLTCRLEETFDTVDFCDHPSCMSVKVIPTGMTRPHLPTHDLFKVRRNVHTKEFGKTYRQAQEALKRAREFFPSADSQDAQDQKAEHKKSALEAPRCAVCRRAVAQPCWFCVQCEEPRFICMPCEKKKKYSFIGHDIDNHDLVRCTVLVEAAEVALEERLNDIESRLQKHEAHIDNKLQAMELKMGDRLSQLDQRLSDMETLLRELVYSLGSRTKPTALPAYNSKPSAPSYVEYSESYP</sequence>
<feature type="region of interest" description="Disordered" evidence="2">
    <location>
        <begin position="1075"/>
        <end position="1096"/>
    </location>
</feature>
<organism evidence="3 4">
    <name type="scientific">Mycena sanguinolenta</name>
    <dbReference type="NCBI Taxonomy" id="230812"/>
    <lineage>
        <taxon>Eukaryota</taxon>
        <taxon>Fungi</taxon>
        <taxon>Dikarya</taxon>
        <taxon>Basidiomycota</taxon>
        <taxon>Agaricomycotina</taxon>
        <taxon>Agaricomycetes</taxon>
        <taxon>Agaricomycetidae</taxon>
        <taxon>Agaricales</taxon>
        <taxon>Marasmiineae</taxon>
        <taxon>Mycenaceae</taxon>
        <taxon>Mycena</taxon>
    </lineage>
</organism>
<feature type="coiled-coil region" evidence="1">
    <location>
        <begin position="1010"/>
        <end position="1037"/>
    </location>
</feature>
<comment type="caution">
    <text evidence="3">The sequence shown here is derived from an EMBL/GenBank/DDBJ whole genome shotgun (WGS) entry which is preliminary data.</text>
</comment>
<feature type="region of interest" description="Disordered" evidence="2">
    <location>
        <begin position="182"/>
        <end position="212"/>
    </location>
</feature>
<keyword evidence="1" id="KW-0175">Coiled coil</keyword>
<dbReference type="Proteomes" id="UP000623467">
    <property type="component" value="Unassembled WGS sequence"/>
</dbReference>
<evidence type="ECO:0000256" key="2">
    <source>
        <dbReference type="SAM" id="MobiDB-lite"/>
    </source>
</evidence>
<evidence type="ECO:0000256" key="1">
    <source>
        <dbReference type="SAM" id="Coils"/>
    </source>
</evidence>
<dbReference type="OrthoDB" id="2122982at2759"/>
<reference evidence="3" key="1">
    <citation type="submission" date="2020-05" db="EMBL/GenBank/DDBJ databases">
        <title>Mycena genomes resolve the evolution of fungal bioluminescence.</title>
        <authorList>
            <person name="Tsai I.J."/>
        </authorList>
    </citation>
    <scope>NUCLEOTIDE SEQUENCE</scope>
    <source>
        <strain evidence="3">160909Yilan</strain>
    </source>
</reference>
<evidence type="ECO:0008006" key="5">
    <source>
        <dbReference type="Google" id="ProtNLM"/>
    </source>
</evidence>
<feature type="compositionally biased region" description="Polar residues" evidence="2">
    <location>
        <begin position="186"/>
        <end position="196"/>
    </location>
</feature>